<dbReference type="RefSeq" id="XP_020055330.1">
    <property type="nucleotide sequence ID" value="XM_020203683.1"/>
</dbReference>
<dbReference type="AlphaFoldDB" id="A0A1L9WS13"/>
<feature type="domain" description="Jacalin-type lectin" evidence="2">
    <location>
        <begin position="152"/>
        <end position="291"/>
    </location>
</feature>
<dbReference type="GeneID" id="30977497"/>
<dbReference type="Proteomes" id="UP000184546">
    <property type="component" value="Unassembled WGS sequence"/>
</dbReference>
<evidence type="ECO:0000313" key="3">
    <source>
        <dbReference type="EMBL" id="OJJ98990.1"/>
    </source>
</evidence>
<dbReference type="EMBL" id="KV878979">
    <property type="protein sequence ID" value="OJJ98990.1"/>
    <property type="molecule type" value="Genomic_DNA"/>
</dbReference>
<sequence>MADDNIVPNATIGEGGGPRFRASEPNDQVKRIEIWHGNFETEDNDVIRGIRVEWKQAHPRFWGVEQGIGEEIILNPPDERITHFIIAGGAFIDRIEIMTNKKPIERIGGPGGISHEIDVGSGYLSGFFGTGDAVIHSLSPLMFKFSNPPPNLAPNQTYGGGGGSPFWACRIDGGYTLKTLRAWQGVYDGSFVVTGIKIDWSDGTSTRQFGRSSGQEIPFDFEDDETIVSMKIRSGKYLDYIYIKTSSRGHVLNCGGGGGDEHTISVGNGQLVGLQGSSGETLDSLGPIFIL</sequence>
<feature type="region of interest" description="Disordered" evidence="1">
    <location>
        <begin position="1"/>
        <end position="25"/>
    </location>
</feature>
<dbReference type="Gene3D" id="2.100.10.30">
    <property type="entry name" value="Jacalin-like lectin domain"/>
    <property type="match status" value="2"/>
</dbReference>
<dbReference type="SUPFAM" id="SSF51101">
    <property type="entry name" value="Mannose-binding lectins"/>
    <property type="match status" value="2"/>
</dbReference>
<proteinExistence type="predicted"/>
<protein>
    <recommendedName>
        <fullName evidence="2">Jacalin-type lectin domain-containing protein</fullName>
    </recommendedName>
</protein>
<keyword evidence="4" id="KW-1185">Reference proteome</keyword>
<name>A0A1L9WS13_ASPA1</name>
<evidence type="ECO:0000313" key="4">
    <source>
        <dbReference type="Proteomes" id="UP000184546"/>
    </source>
</evidence>
<dbReference type="PROSITE" id="PS51752">
    <property type="entry name" value="JACALIN_LECTIN"/>
    <property type="match status" value="2"/>
</dbReference>
<dbReference type="Pfam" id="PF01419">
    <property type="entry name" value="Jacalin"/>
    <property type="match status" value="2"/>
</dbReference>
<evidence type="ECO:0000259" key="2">
    <source>
        <dbReference type="PROSITE" id="PS51752"/>
    </source>
</evidence>
<organism evidence="3 4">
    <name type="scientific">Aspergillus aculeatus (strain ATCC 16872 / CBS 172.66 / WB 5094)</name>
    <dbReference type="NCBI Taxonomy" id="690307"/>
    <lineage>
        <taxon>Eukaryota</taxon>
        <taxon>Fungi</taxon>
        <taxon>Dikarya</taxon>
        <taxon>Ascomycota</taxon>
        <taxon>Pezizomycotina</taxon>
        <taxon>Eurotiomycetes</taxon>
        <taxon>Eurotiomycetidae</taxon>
        <taxon>Eurotiales</taxon>
        <taxon>Aspergillaceae</taxon>
        <taxon>Aspergillus</taxon>
        <taxon>Aspergillus subgen. Circumdati</taxon>
    </lineage>
</organism>
<evidence type="ECO:0000256" key="1">
    <source>
        <dbReference type="SAM" id="MobiDB-lite"/>
    </source>
</evidence>
<dbReference type="PANTHER" id="PTHR21054:SF2">
    <property type="entry name" value="MIP04191P"/>
    <property type="match status" value="1"/>
</dbReference>
<dbReference type="InterPro" id="IPR001229">
    <property type="entry name" value="Jacalin-like_lectin_dom"/>
</dbReference>
<dbReference type="STRING" id="690307.A0A1L9WS13"/>
<feature type="domain" description="Jacalin-type lectin" evidence="2">
    <location>
        <begin position="6"/>
        <end position="144"/>
    </location>
</feature>
<dbReference type="OrthoDB" id="4411232at2759"/>
<reference evidence="4" key="1">
    <citation type="journal article" date="2017" name="Genome Biol.">
        <title>Comparative genomics reveals high biological diversity and specific adaptations in the industrially and medically important fungal genus Aspergillus.</title>
        <authorList>
            <person name="de Vries R.P."/>
            <person name="Riley R."/>
            <person name="Wiebenga A."/>
            <person name="Aguilar-Osorio G."/>
            <person name="Amillis S."/>
            <person name="Uchima C.A."/>
            <person name="Anderluh G."/>
            <person name="Asadollahi M."/>
            <person name="Askin M."/>
            <person name="Barry K."/>
            <person name="Battaglia E."/>
            <person name="Bayram O."/>
            <person name="Benocci T."/>
            <person name="Braus-Stromeyer S.A."/>
            <person name="Caldana C."/>
            <person name="Canovas D."/>
            <person name="Cerqueira G.C."/>
            <person name="Chen F."/>
            <person name="Chen W."/>
            <person name="Choi C."/>
            <person name="Clum A."/>
            <person name="Dos Santos R.A."/>
            <person name="Damasio A.R."/>
            <person name="Diallinas G."/>
            <person name="Emri T."/>
            <person name="Fekete E."/>
            <person name="Flipphi M."/>
            <person name="Freyberg S."/>
            <person name="Gallo A."/>
            <person name="Gournas C."/>
            <person name="Habgood R."/>
            <person name="Hainaut M."/>
            <person name="Harispe M.L."/>
            <person name="Henrissat B."/>
            <person name="Hilden K.S."/>
            <person name="Hope R."/>
            <person name="Hossain A."/>
            <person name="Karabika E."/>
            <person name="Karaffa L."/>
            <person name="Karanyi Z."/>
            <person name="Krasevec N."/>
            <person name="Kuo A."/>
            <person name="Kusch H."/>
            <person name="LaButti K."/>
            <person name="Lagendijk E.L."/>
            <person name="Lapidus A."/>
            <person name="Levasseur A."/>
            <person name="Lindquist E."/>
            <person name="Lipzen A."/>
            <person name="Logrieco A.F."/>
            <person name="MacCabe A."/>
            <person name="Maekelae M.R."/>
            <person name="Malavazi I."/>
            <person name="Melin P."/>
            <person name="Meyer V."/>
            <person name="Mielnichuk N."/>
            <person name="Miskei M."/>
            <person name="Molnar A.P."/>
            <person name="Mule G."/>
            <person name="Ngan C.Y."/>
            <person name="Orejas M."/>
            <person name="Orosz E."/>
            <person name="Ouedraogo J.P."/>
            <person name="Overkamp K.M."/>
            <person name="Park H.-S."/>
            <person name="Perrone G."/>
            <person name="Piumi F."/>
            <person name="Punt P.J."/>
            <person name="Ram A.F."/>
            <person name="Ramon A."/>
            <person name="Rauscher S."/>
            <person name="Record E."/>
            <person name="Riano-Pachon D.M."/>
            <person name="Robert V."/>
            <person name="Roehrig J."/>
            <person name="Ruller R."/>
            <person name="Salamov A."/>
            <person name="Salih N.S."/>
            <person name="Samson R.A."/>
            <person name="Sandor E."/>
            <person name="Sanguinetti M."/>
            <person name="Schuetze T."/>
            <person name="Sepcic K."/>
            <person name="Shelest E."/>
            <person name="Sherlock G."/>
            <person name="Sophianopoulou V."/>
            <person name="Squina F.M."/>
            <person name="Sun H."/>
            <person name="Susca A."/>
            <person name="Todd R.B."/>
            <person name="Tsang A."/>
            <person name="Unkles S.E."/>
            <person name="van de Wiele N."/>
            <person name="van Rossen-Uffink D."/>
            <person name="Oliveira J.V."/>
            <person name="Vesth T.C."/>
            <person name="Visser J."/>
            <person name="Yu J.-H."/>
            <person name="Zhou M."/>
            <person name="Andersen M.R."/>
            <person name="Archer D.B."/>
            <person name="Baker S.E."/>
            <person name="Benoit I."/>
            <person name="Brakhage A.A."/>
            <person name="Braus G.H."/>
            <person name="Fischer R."/>
            <person name="Frisvad J.C."/>
            <person name="Goldman G.H."/>
            <person name="Houbraken J."/>
            <person name="Oakley B."/>
            <person name="Pocsi I."/>
            <person name="Scazzocchio C."/>
            <person name="Seiboth B."/>
            <person name="vanKuyk P.A."/>
            <person name="Wortman J."/>
            <person name="Dyer P.S."/>
            <person name="Grigoriev I.V."/>
        </authorList>
    </citation>
    <scope>NUCLEOTIDE SEQUENCE [LARGE SCALE GENOMIC DNA]</scope>
    <source>
        <strain evidence="4">ATCC 16872 / CBS 172.66 / WB 5094</strain>
    </source>
</reference>
<accession>A0A1L9WS13</accession>
<dbReference type="PANTHER" id="PTHR21054">
    <property type="entry name" value="ZINC METALLOPROTEINASE-RELATED"/>
    <property type="match status" value="1"/>
</dbReference>
<dbReference type="VEuPathDB" id="FungiDB:ASPACDRAFT_61664"/>
<gene>
    <name evidence="3" type="ORF">ASPACDRAFT_61664</name>
</gene>
<dbReference type="InterPro" id="IPR053002">
    <property type="entry name" value="Metalloproteinase_M10B"/>
</dbReference>
<dbReference type="InterPro" id="IPR036404">
    <property type="entry name" value="Jacalin-like_lectin_dom_sf"/>
</dbReference>